<dbReference type="InterPro" id="IPR002495">
    <property type="entry name" value="Glyco_trans_8"/>
</dbReference>
<reference evidence="16 18" key="2">
    <citation type="submission" date="2023-09" db="EMBL/GenBank/DDBJ databases">
        <title>Complete-Gapless Cercospora beticola genome.</title>
        <authorList>
            <person name="Wyatt N.A."/>
            <person name="Spanner R.E."/>
            <person name="Bolton M.D."/>
        </authorList>
    </citation>
    <scope>NUCLEOTIDE SEQUENCE [LARGE SCALE GENOMIC DNA]</scope>
    <source>
        <strain evidence="16">Cb09-40</strain>
    </source>
</reference>
<dbReference type="InterPro" id="IPR029044">
    <property type="entry name" value="Nucleotide-diphossugar_trans"/>
</dbReference>
<dbReference type="CDD" id="cd02537">
    <property type="entry name" value="GT8_Glycogenin"/>
    <property type="match status" value="1"/>
</dbReference>
<evidence type="ECO:0000256" key="5">
    <source>
        <dbReference type="ARBA" id="ARBA00022723"/>
    </source>
</evidence>
<feature type="compositionally biased region" description="Polar residues" evidence="14">
    <location>
        <begin position="667"/>
        <end position="683"/>
    </location>
</feature>
<proteinExistence type="inferred from homology"/>
<evidence type="ECO:0000256" key="12">
    <source>
        <dbReference type="ARBA" id="ARBA00052293"/>
    </source>
</evidence>
<comment type="catalytic activity">
    <reaction evidence="11">
        <text>[1,4-alpha-D-glucosyl](n)-L-tyrosyl-[glycogenin] + UDP-alpha-D-glucose = [1,4-alpha-D-glucosyl](n+1)-L-tyrosyl-[glycogenin] + UDP + H(+)</text>
        <dbReference type="Rhea" id="RHEA:56560"/>
        <dbReference type="Rhea" id="RHEA-COMP:14606"/>
        <dbReference type="Rhea" id="RHEA-COMP:14607"/>
        <dbReference type="ChEBI" id="CHEBI:15378"/>
        <dbReference type="ChEBI" id="CHEBI:58223"/>
        <dbReference type="ChEBI" id="CHEBI:58885"/>
        <dbReference type="ChEBI" id="CHEBI:140574"/>
        <dbReference type="EC" id="2.4.1.186"/>
    </reaction>
</comment>
<comment type="cofactor">
    <cofactor evidence="1">
        <name>Mn(2+)</name>
        <dbReference type="ChEBI" id="CHEBI:29035"/>
    </cofactor>
</comment>
<feature type="region of interest" description="Disordered" evidence="14">
    <location>
        <begin position="596"/>
        <end position="627"/>
    </location>
</feature>
<feature type="compositionally biased region" description="Low complexity" evidence="14">
    <location>
        <begin position="710"/>
        <end position="740"/>
    </location>
</feature>
<dbReference type="PANTHER" id="PTHR11183">
    <property type="entry name" value="GLYCOGENIN SUBFAMILY MEMBER"/>
    <property type="match status" value="1"/>
</dbReference>
<keyword evidence="5" id="KW-0479">Metal-binding</keyword>
<dbReference type="EMBL" id="LKMD01000100">
    <property type="protein sequence ID" value="PIB01620.1"/>
    <property type="molecule type" value="Genomic_DNA"/>
</dbReference>
<dbReference type="EMBL" id="CP134184">
    <property type="protein sequence ID" value="WPA96716.1"/>
    <property type="molecule type" value="Genomic_DNA"/>
</dbReference>
<dbReference type="GO" id="GO:0005737">
    <property type="term" value="C:cytoplasm"/>
    <property type="evidence" value="ECO:0007669"/>
    <property type="project" value="UniProtKB-SubCell"/>
</dbReference>
<keyword evidence="6" id="KW-0320">Glycogen biosynthesis</keyword>
<comment type="catalytic activity">
    <reaction evidence="12">
        <text>L-tyrosyl-[glycogenin] + UDP-alpha-D-glucose = alpha-D-glucosyl-L-tyrosyl-[glycogenin] + UDP + H(+)</text>
        <dbReference type="Rhea" id="RHEA:23360"/>
        <dbReference type="Rhea" id="RHEA-COMP:14604"/>
        <dbReference type="Rhea" id="RHEA-COMP:14605"/>
        <dbReference type="ChEBI" id="CHEBI:15378"/>
        <dbReference type="ChEBI" id="CHEBI:46858"/>
        <dbReference type="ChEBI" id="CHEBI:58223"/>
        <dbReference type="ChEBI" id="CHEBI:58885"/>
        <dbReference type="ChEBI" id="CHEBI:140573"/>
        <dbReference type="EC" id="2.4.1.186"/>
    </reaction>
</comment>
<evidence type="ECO:0000256" key="4">
    <source>
        <dbReference type="ARBA" id="ARBA00022679"/>
    </source>
</evidence>
<dbReference type="EC" id="2.4.1.186" evidence="10"/>
<evidence type="ECO:0000256" key="13">
    <source>
        <dbReference type="ARBA" id="ARBA00057883"/>
    </source>
</evidence>
<keyword evidence="7" id="KW-0325">Glycoprotein</keyword>
<evidence type="ECO:0000256" key="9">
    <source>
        <dbReference type="ARBA" id="ARBA00038162"/>
    </source>
</evidence>
<dbReference type="InterPro" id="IPR050587">
    <property type="entry name" value="GNT1/Glycosyltrans_8"/>
</dbReference>
<feature type="region of interest" description="Disordered" evidence="14">
    <location>
        <begin position="656"/>
        <end position="802"/>
    </location>
</feature>
<evidence type="ECO:0000256" key="10">
    <source>
        <dbReference type="ARBA" id="ARBA00038934"/>
    </source>
</evidence>
<dbReference type="Gene3D" id="3.90.550.10">
    <property type="entry name" value="Spore Coat Polysaccharide Biosynthesis Protein SpsA, Chain A"/>
    <property type="match status" value="1"/>
</dbReference>
<comment type="similarity">
    <text evidence="9">Belongs to the glycosyltransferase 8 family. Glycogenin subfamily.</text>
</comment>
<dbReference type="GO" id="GO:0008466">
    <property type="term" value="F:glycogenin glucosyltransferase activity"/>
    <property type="evidence" value="ECO:0007669"/>
    <property type="project" value="UniProtKB-EC"/>
</dbReference>
<keyword evidence="3" id="KW-0963">Cytoplasm</keyword>
<evidence type="ECO:0000256" key="2">
    <source>
        <dbReference type="ARBA" id="ARBA00004496"/>
    </source>
</evidence>
<evidence type="ECO:0000313" key="15">
    <source>
        <dbReference type="EMBL" id="PIB01620.1"/>
    </source>
</evidence>
<evidence type="ECO:0000256" key="14">
    <source>
        <dbReference type="SAM" id="MobiDB-lite"/>
    </source>
</evidence>
<evidence type="ECO:0000256" key="1">
    <source>
        <dbReference type="ARBA" id="ARBA00001936"/>
    </source>
</evidence>
<evidence type="ECO:0000313" key="16">
    <source>
        <dbReference type="EMBL" id="WPA96716.1"/>
    </source>
</evidence>
<evidence type="ECO:0000256" key="7">
    <source>
        <dbReference type="ARBA" id="ARBA00023180"/>
    </source>
</evidence>
<comment type="subcellular location">
    <subcellularLocation>
        <location evidence="2">Cytoplasm</location>
    </subcellularLocation>
</comment>
<dbReference type="GO" id="GO:0046872">
    <property type="term" value="F:metal ion binding"/>
    <property type="evidence" value="ECO:0007669"/>
    <property type="project" value="UniProtKB-KW"/>
</dbReference>
<reference evidence="15 17" key="1">
    <citation type="submission" date="2015-10" db="EMBL/GenBank/DDBJ databases">
        <title>The cercosporin biosynthetic gene cluster was horizontally transferred to several fungal lineages and shown to be expanded in Cercospora beticola based on microsynteny with recipient genomes.</title>
        <authorList>
            <person name="De Jonge R."/>
            <person name="Ebert M.K."/>
            <person name="Suttle J.C."/>
            <person name="Jurick Ii W.M."/>
            <person name="Secor G.A."/>
            <person name="Thomma B.P."/>
            <person name="Van De Peer Y."/>
            <person name="Bolton M.D."/>
        </authorList>
    </citation>
    <scope>NUCLEOTIDE SEQUENCE [LARGE SCALE GENOMIC DNA]</scope>
    <source>
        <strain evidence="15 17">09-40</strain>
    </source>
</reference>
<protein>
    <recommendedName>
        <fullName evidence="10">glycogenin glucosyltransferase</fullName>
        <ecNumber evidence="10">2.4.1.186</ecNumber>
    </recommendedName>
</protein>
<sequence length="802" mass="89501">MAGKEDVYCTLVLNDGYLPGAAVLAHSLRDCGTKKKLACLIDQEALRHSTMEELQSLYNYVIPIERIGNPHPGNLYLMNRPDLLYTFTKINLWRQTQFRKIVYIDADVVALRAPEELFDIAESFAAAPDVGWPDAFNTGVMVLTPDMGEYHALRGLANAGDSFDGADQGLLNQYYEHRPWKRLSFKYNTTPSANYQYEPAYRYWKHGISMVHFIGKEKPWHRGREQHGAPAAFQEMNSRWWAVYDRHFHVSTSDYIHGQRRATTEYVQEHQPEPQHVPQKYYATGYPIATTQPAPPPQRETQVAYVQGHGQHHASHGHQSYQQQSHDHAQEHHPTGTATPLMTEPGERVENIDQGRVQPAPTIEQRKFSAPHMEWDATRAAPPVQSKPEAANFPTQTYEFSWDPAPFRAPQAYPQPPRDMYYEVPPPPAPRKVEEKPKAIFPWEEREVPKPTRRFVDDEPQPPPPVLEPESAYIDELEVTPDSKAEPLTPTIQIRDADPWASFGQSKNAWDDVNGINSYVRALTSFQKNRGKVQVVESNVPSTGIAAPTNILSPTSQSDPEDLVQRVENARGRRESLILTDFPSAIERPSLPVTPAPQRRVFWGDDRDTTSDLPPAEGVPDQADWDPNVRLEQLRRTSLIGPVDLKLPDKKLAERKMPETAVPVPETTFNASHVSVSKESQAAQPAGDDTQPALLSGGGSPHGLDGANDTSSNVVSSTISKSESEATATSTQTTNAISTALSSSQMDDRSGAVTMPGQYPGSQNSVAFVEPNFQKDLTVDEFEHKEKTGEDPLSPKQEGGTL</sequence>
<comment type="function">
    <text evidence="13">Self-glucosylating initiator of glycogen synthesis. It catalyzes the formation of a short alpha (1,4)-glucosyl chain covalently attached via a glucose 1-O-tyrosyl linkage to internal tyrosine residues and these chains act as primers for the elongation reaction catalyzed by glycogen synthase.</text>
</comment>
<feature type="region of interest" description="Disordered" evidence="14">
    <location>
        <begin position="308"/>
        <end position="344"/>
    </location>
</feature>
<gene>
    <name evidence="15" type="ORF">CB0940_01282</name>
    <name evidence="16" type="ORF">RHO25_001324</name>
</gene>
<keyword evidence="8" id="KW-0464">Manganese</keyword>
<dbReference type="FunFam" id="3.90.550.10:FF:000092">
    <property type="entry name" value="Glycogenin 2"/>
    <property type="match status" value="1"/>
</dbReference>
<organism evidence="15 17">
    <name type="scientific">Cercospora beticola</name>
    <name type="common">Sugarbeet leaf spot fungus</name>
    <dbReference type="NCBI Taxonomy" id="122368"/>
    <lineage>
        <taxon>Eukaryota</taxon>
        <taxon>Fungi</taxon>
        <taxon>Dikarya</taxon>
        <taxon>Ascomycota</taxon>
        <taxon>Pezizomycotina</taxon>
        <taxon>Dothideomycetes</taxon>
        <taxon>Dothideomycetidae</taxon>
        <taxon>Mycosphaerellales</taxon>
        <taxon>Mycosphaerellaceae</taxon>
        <taxon>Cercospora</taxon>
    </lineage>
</organism>
<dbReference type="AlphaFoldDB" id="A0A2G5IA39"/>
<evidence type="ECO:0000256" key="11">
    <source>
        <dbReference type="ARBA" id="ARBA00050886"/>
    </source>
</evidence>
<feature type="compositionally biased region" description="Basic and acidic residues" evidence="14">
    <location>
        <begin position="777"/>
        <end position="790"/>
    </location>
</feature>
<evidence type="ECO:0000313" key="17">
    <source>
        <dbReference type="Proteomes" id="UP000230605"/>
    </source>
</evidence>
<dbReference type="Proteomes" id="UP000230605">
    <property type="component" value="Chromosome 1"/>
</dbReference>
<accession>A0A2G5IA39</accession>
<name>A0A2G5IA39_CERBT</name>
<evidence type="ECO:0000313" key="18">
    <source>
        <dbReference type="Proteomes" id="UP001302367"/>
    </source>
</evidence>
<evidence type="ECO:0000256" key="6">
    <source>
        <dbReference type="ARBA" id="ARBA00023056"/>
    </source>
</evidence>
<evidence type="ECO:0000256" key="3">
    <source>
        <dbReference type="ARBA" id="ARBA00022490"/>
    </source>
</evidence>
<keyword evidence="4" id="KW-0808">Transferase</keyword>
<keyword evidence="18" id="KW-1185">Reference proteome</keyword>
<feature type="compositionally biased region" description="Basic and acidic residues" evidence="14">
    <location>
        <begin position="325"/>
        <end position="334"/>
    </location>
</feature>
<dbReference type="Pfam" id="PF01501">
    <property type="entry name" value="Glyco_transf_8"/>
    <property type="match status" value="1"/>
</dbReference>
<dbReference type="Proteomes" id="UP001302367">
    <property type="component" value="Chromosome 1"/>
</dbReference>
<dbReference type="GO" id="GO:0005978">
    <property type="term" value="P:glycogen biosynthetic process"/>
    <property type="evidence" value="ECO:0007669"/>
    <property type="project" value="UniProtKB-KW"/>
</dbReference>
<dbReference type="SUPFAM" id="SSF53448">
    <property type="entry name" value="Nucleotide-diphospho-sugar transferases"/>
    <property type="match status" value="1"/>
</dbReference>
<evidence type="ECO:0000256" key="8">
    <source>
        <dbReference type="ARBA" id="ARBA00023211"/>
    </source>
</evidence>
<dbReference type="OrthoDB" id="2014201at2759"/>